<evidence type="ECO:0000313" key="1">
    <source>
        <dbReference type="EMBL" id="QSR86962.1"/>
    </source>
</evidence>
<evidence type="ECO:0000313" key="2">
    <source>
        <dbReference type="Proteomes" id="UP000663088"/>
    </source>
</evidence>
<dbReference type="EMBL" id="CP065956">
    <property type="protein sequence ID" value="QSR86962.1"/>
    <property type="molecule type" value="Genomic_DNA"/>
</dbReference>
<accession>A0ABX7PVE8</accession>
<organism evidence="1 2">
    <name type="scientific">Candidatus Methylacidiphilum infernorum</name>
    <dbReference type="NCBI Taxonomy" id="511746"/>
    <lineage>
        <taxon>Bacteria</taxon>
        <taxon>Pseudomonadati</taxon>
        <taxon>Verrucomicrobiota</taxon>
        <taxon>Methylacidiphilae</taxon>
        <taxon>Methylacidiphilales</taxon>
        <taxon>Methylacidiphilaceae</taxon>
        <taxon>Methylacidiphilum (ex Ratnadevi et al. 2023)</taxon>
    </lineage>
</organism>
<sequence>MEIAAKVDKIITTKKQNKNVNASDYEAQIDQLLYNLYDLIPEENKIVENYGTKQIFK</sequence>
<reference evidence="1 2" key="1">
    <citation type="submission" date="2020-12" db="EMBL/GenBank/DDBJ databases">
        <authorList>
            <person name="Awala S.I."/>
            <person name="Gwak J.-H."/>
            <person name="Kim S.-J."/>
            <person name="Rhee S.-K."/>
        </authorList>
    </citation>
    <scope>NUCLEOTIDE SEQUENCE [LARGE SCALE GENOMIC DNA]</scope>
    <source>
        <strain evidence="1 2">IT5</strain>
    </source>
</reference>
<protein>
    <submittedName>
        <fullName evidence="1">Uncharacterized protein</fullName>
    </submittedName>
</protein>
<gene>
    <name evidence="1" type="ORF">EM20IM_00890</name>
</gene>
<dbReference type="Proteomes" id="UP000663088">
    <property type="component" value="Chromosome"/>
</dbReference>
<keyword evidence="2" id="KW-1185">Reference proteome</keyword>
<name>A0ABX7PVE8_9BACT</name>
<proteinExistence type="predicted"/>
<dbReference type="RefSeq" id="WP_206847414.1">
    <property type="nucleotide sequence ID" value="NZ_CP065956.1"/>
</dbReference>